<dbReference type="KEGG" id="asoc:CB4_03779"/>
<sequence>MDNQSLLDAQQSLNNAFNAVSQLEGTPNAKQVMNSTRNAMEHAHHAIQQVRGSTDEKAVSEMEQQLEQLQARFELAQDGSSKHVN</sequence>
<dbReference type="Proteomes" id="UP000217696">
    <property type="component" value="Chromosome"/>
</dbReference>
<protein>
    <submittedName>
        <fullName evidence="1">Uncharacterized protein</fullName>
    </submittedName>
</protein>
<dbReference type="OrthoDB" id="2680091at2"/>
<evidence type="ECO:0000313" key="2">
    <source>
        <dbReference type="Proteomes" id="UP000217696"/>
    </source>
</evidence>
<accession>A0A0U4WMQ2</accession>
<evidence type="ECO:0000313" key="1">
    <source>
        <dbReference type="EMBL" id="BAU29579.1"/>
    </source>
</evidence>
<organism evidence="1 2">
    <name type="scientific">Aneurinibacillus soli</name>
    <dbReference type="NCBI Taxonomy" id="1500254"/>
    <lineage>
        <taxon>Bacteria</taxon>
        <taxon>Bacillati</taxon>
        <taxon>Bacillota</taxon>
        <taxon>Bacilli</taxon>
        <taxon>Bacillales</taxon>
        <taxon>Paenibacillaceae</taxon>
        <taxon>Aneurinibacillus group</taxon>
        <taxon>Aneurinibacillus</taxon>
    </lineage>
</organism>
<reference evidence="1 2" key="1">
    <citation type="submission" date="2015-12" db="EMBL/GenBank/DDBJ databases">
        <title>Genome sequence of Aneurinibacillus soli.</title>
        <authorList>
            <person name="Lee J.S."/>
            <person name="Lee K.C."/>
            <person name="Kim K.K."/>
            <person name="Lee B.W."/>
        </authorList>
    </citation>
    <scope>NUCLEOTIDE SEQUENCE [LARGE SCALE GENOMIC DNA]</scope>
    <source>
        <strain evidence="1 2">CB4</strain>
    </source>
</reference>
<gene>
    <name evidence="1" type="ORF">CB4_03779</name>
</gene>
<proteinExistence type="predicted"/>
<keyword evidence="2" id="KW-1185">Reference proteome</keyword>
<name>A0A0U4WMQ2_9BACL</name>
<dbReference type="AlphaFoldDB" id="A0A0U4WMQ2"/>
<dbReference type="EMBL" id="AP017312">
    <property type="protein sequence ID" value="BAU29579.1"/>
    <property type="molecule type" value="Genomic_DNA"/>
</dbReference>
<dbReference type="RefSeq" id="WP_096467244.1">
    <property type="nucleotide sequence ID" value="NZ_AP017312.1"/>
</dbReference>